<dbReference type="Gene3D" id="2.60.120.10">
    <property type="entry name" value="Jelly Rolls"/>
    <property type="match status" value="2"/>
</dbReference>
<protein>
    <recommendedName>
        <fullName evidence="8">Pirin-related protein</fullName>
    </recommendedName>
</protein>
<feature type="domain" description="Pirin N-terminal" evidence="4">
    <location>
        <begin position="12"/>
        <end position="119"/>
    </location>
</feature>
<comment type="caution">
    <text evidence="6">The sequence shown here is derived from an EMBL/GenBank/DDBJ whole genome shotgun (WGS) entry which is preliminary data.</text>
</comment>
<reference evidence="6 7" key="1">
    <citation type="submission" date="2006-03" db="EMBL/GenBank/DDBJ databases">
        <authorList>
            <person name="Pinhassi J."/>
            <person name="Pedros-Alio C."/>
            <person name="Ferriera S."/>
            <person name="Johnson J."/>
            <person name="Kravitz S."/>
            <person name="Halpern A."/>
            <person name="Remington K."/>
            <person name="Beeson K."/>
            <person name="Tran B."/>
            <person name="Rogers Y.-H."/>
            <person name="Friedman R."/>
            <person name="Venter J.C."/>
        </authorList>
    </citation>
    <scope>NUCLEOTIDE SEQUENCE [LARGE SCALE GENOMIC DNA]</scope>
    <source>
        <strain evidence="6 7">RED65</strain>
    </source>
</reference>
<sequence>MDYIRKASDRGHADFGWLNSHHSFSFGSYYDPRHMGFSTLRVINDDTVAPGAGFDTHGHANMEIISYITHGRIAHKDSMGHEYVIPANDIQRMSAGTGITHSEYNHSQNDVLKFLQIWIEPQQHNIRPSYEQIQLPEKTGLTLLMSPEPEDGSLAINSDARLYRLTLEKESSTRLERQSLRTSYLHIVSGRAEINGQMFEQGDGIGLMTTESIEIHSKSNDFVALWFDLPGIKE</sequence>
<evidence type="ECO:0000313" key="6">
    <source>
        <dbReference type="EMBL" id="EAT11354.1"/>
    </source>
</evidence>
<proteinExistence type="inferred from homology"/>
<dbReference type="InterPro" id="IPR003829">
    <property type="entry name" value="Pirin_N_dom"/>
</dbReference>
<dbReference type="STRING" id="207949.RED65_13042"/>
<dbReference type="SUPFAM" id="SSF51182">
    <property type="entry name" value="RmlC-like cupins"/>
    <property type="match status" value="1"/>
</dbReference>
<dbReference type="OrthoDB" id="9780903at2"/>
<gene>
    <name evidence="6" type="ORF">RED65_13042</name>
</gene>
<evidence type="ECO:0000259" key="5">
    <source>
        <dbReference type="Pfam" id="PF17954"/>
    </source>
</evidence>
<dbReference type="PANTHER" id="PTHR43212">
    <property type="entry name" value="QUERCETIN 2,3-DIOXYGENASE"/>
    <property type="match status" value="1"/>
</dbReference>
<dbReference type="PIRSF" id="PIRSF006232">
    <property type="entry name" value="Pirin"/>
    <property type="match status" value="1"/>
</dbReference>
<dbReference type="EMBL" id="AAQH01000019">
    <property type="protein sequence ID" value="EAT11354.1"/>
    <property type="molecule type" value="Genomic_DNA"/>
</dbReference>
<feature type="binding site" evidence="2">
    <location>
        <position position="59"/>
    </location>
    <ligand>
        <name>Fe cation</name>
        <dbReference type="ChEBI" id="CHEBI:24875"/>
    </ligand>
</feature>
<evidence type="ECO:0008006" key="8">
    <source>
        <dbReference type="Google" id="ProtNLM"/>
    </source>
</evidence>
<keyword evidence="2" id="KW-0479">Metal-binding</keyword>
<dbReference type="AlphaFoldDB" id="Q1MZB2"/>
<dbReference type="GO" id="GO:0046872">
    <property type="term" value="F:metal ion binding"/>
    <property type="evidence" value="ECO:0007669"/>
    <property type="project" value="UniProtKB-KW"/>
</dbReference>
<dbReference type="RefSeq" id="WP_007018611.1">
    <property type="nucleotide sequence ID" value="NZ_CH724117.1"/>
</dbReference>
<dbReference type="InterPro" id="IPR012093">
    <property type="entry name" value="Pirin"/>
</dbReference>
<comment type="cofactor">
    <cofactor evidence="2">
        <name>Fe cation</name>
        <dbReference type="ChEBI" id="CHEBI:24875"/>
    </cofactor>
    <text evidence="2">Binds 1 Fe cation per subunit.</text>
</comment>
<dbReference type="InterPro" id="IPR011051">
    <property type="entry name" value="RmlC_Cupin_sf"/>
</dbReference>
<keyword evidence="7" id="KW-1185">Reference proteome</keyword>
<dbReference type="HOGENOM" id="CLU_064194_2_2_6"/>
<dbReference type="InterPro" id="IPR014710">
    <property type="entry name" value="RmlC-like_jellyroll"/>
</dbReference>
<name>Q1MZB2_9GAMM</name>
<dbReference type="Pfam" id="PF02678">
    <property type="entry name" value="Pirin"/>
    <property type="match status" value="1"/>
</dbReference>
<keyword evidence="2" id="KW-0408">Iron</keyword>
<evidence type="ECO:0000313" key="7">
    <source>
        <dbReference type="Proteomes" id="UP000004263"/>
    </source>
</evidence>
<feature type="binding site" evidence="2">
    <location>
        <position position="101"/>
    </location>
    <ligand>
        <name>Fe cation</name>
        <dbReference type="ChEBI" id="CHEBI:24875"/>
    </ligand>
</feature>
<feature type="domain" description="Quercetin 2,3-dioxygenase C-terminal cupin" evidence="5">
    <location>
        <begin position="143"/>
        <end position="229"/>
    </location>
</feature>
<evidence type="ECO:0000256" key="1">
    <source>
        <dbReference type="ARBA" id="ARBA00008416"/>
    </source>
</evidence>
<dbReference type="CDD" id="cd02910">
    <property type="entry name" value="cupin_Yhhw_N"/>
    <property type="match status" value="1"/>
</dbReference>
<evidence type="ECO:0000259" key="4">
    <source>
        <dbReference type="Pfam" id="PF02678"/>
    </source>
</evidence>
<evidence type="ECO:0000256" key="3">
    <source>
        <dbReference type="RuleBase" id="RU003457"/>
    </source>
</evidence>
<dbReference type="PANTHER" id="PTHR43212:SF3">
    <property type="entry name" value="QUERCETIN 2,3-DIOXYGENASE"/>
    <property type="match status" value="1"/>
</dbReference>
<dbReference type="InterPro" id="IPR041602">
    <property type="entry name" value="Quercetinase_C"/>
</dbReference>
<comment type="similarity">
    <text evidence="1 3">Belongs to the pirin family.</text>
</comment>
<organism evidence="6 7">
    <name type="scientific">Bermanella marisrubri</name>
    <dbReference type="NCBI Taxonomy" id="207949"/>
    <lineage>
        <taxon>Bacteria</taxon>
        <taxon>Pseudomonadati</taxon>
        <taxon>Pseudomonadota</taxon>
        <taxon>Gammaproteobacteria</taxon>
        <taxon>Oceanospirillales</taxon>
        <taxon>Oceanospirillaceae</taxon>
        <taxon>Bermanella</taxon>
    </lineage>
</organism>
<dbReference type="Proteomes" id="UP000004263">
    <property type="component" value="Unassembled WGS sequence"/>
</dbReference>
<accession>Q1MZB2</accession>
<feature type="binding site" evidence="2">
    <location>
        <position position="57"/>
    </location>
    <ligand>
        <name>Fe cation</name>
        <dbReference type="ChEBI" id="CHEBI:24875"/>
    </ligand>
</feature>
<feature type="binding site" evidence="2">
    <location>
        <position position="103"/>
    </location>
    <ligand>
        <name>Fe cation</name>
        <dbReference type="ChEBI" id="CHEBI:24875"/>
    </ligand>
</feature>
<evidence type="ECO:0000256" key="2">
    <source>
        <dbReference type="PIRSR" id="PIRSR006232-1"/>
    </source>
</evidence>
<dbReference type="Pfam" id="PF17954">
    <property type="entry name" value="Pirin_C_2"/>
    <property type="match status" value="1"/>
</dbReference>